<keyword evidence="4" id="KW-1185">Reference proteome</keyword>
<proteinExistence type="predicted"/>
<feature type="region of interest" description="Disordered" evidence="1">
    <location>
        <begin position="40"/>
        <end position="67"/>
    </location>
</feature>
<feature type="chain" id="PRO_5011566417" evidence="2">
    <location>
        <begin position="36"/>
        <end position="196"/>
    </location>
</feature>
<sequence length="196" mass="20385">MFVGGLAAAAYRPAPMRKNIVAGLACMLLALPACNGGSGDTDNAPSTSDNTTTEAATGDTPTTTETGGIVCEPAPVGGVGGVMSEFGAPCTTDDECVTILGEGGVCLTNILEIYDLPCGYCSKLCELPPQTAYVPDDAICGEGVTCIGADMYFEGCVVECQDNSDCPREGYECRIMPTIGQPMDPKFCLMKDEFMR</sequence>
<evidence type="ECO:0000313" key="3">
    <source>
        <dbReference type="EMBL" id="SFE55963.1"/>
    </source>
</evidence>
<feature type="compositionally biased region" description="Polar residues" evidence="1">
    <location>
        <begin position="40"/>
        <end position="50"/>
    </location>
</feature>
<name>A0A1I2BL19_9BACT</name>
<evidence type="ECO:0000313" key="4">
    <source>
        <dbReference type="Proteomes" id="UP000199400"/>
    </source>
</evidence>
<evidence type="ECO:0000256" key="1">
    <source>
        <dbReference type="SAM" id="MobiDB-lite"/>
    </source>
</evidence>
<feature type="signal peptide" evidence="2">
    <location>
        <begin position="1"/>
        <end position="35"/>
    </location>
</feature>
<organism evidence="3 4">
    <name type="scientific">Nannocystis exedens</name>
    <dbReference type="NCBI Taxonomy" id="54"/>
    <lineage>
        <taxon>Bacteria</taxon>
        <taxon>Pseudomonadati</taxon>
        <taxon>Myxococcota</taxon>
        <taxon>Polyangia</taxon>
        <taxon>Nannocystales</taxon>
        <taxon>Nannocystaceae</taxon>
        <taxon>Nannocystis</taxon>
    </lineage>
</organism>
<reference evidence="4" key="1">
    <citation type="submission" date="2016-10" db="EMBL/GenBank/DDBJ databases">
        <authorList>
            <person name="Varghese N."/>
            <person name="Submissions S."/>
        </authorList>
    </citation>
    <scope>NUCLEOTIDE SEQUENCE [LARGE SCALE GENOMIC DNA]</scope>
    <source>
        <strain evidence="4">ATCC 25963</strain>
    </source>
</reference>
<protein>
    <submittedName>
        <fullName evidence="3">Uncharacterized protein</fullName>
    </submittedName>
</protein>
<feature type="compositionally biased region" description="Low complexity" evidence="1">
    <location>
        <begin position="51"/>
        <end position="67"/>
    </location>
</feature>
<dbReference type="Proteomes" id="UP000199400">
    <property type="component" value="Unassembled WGS sequence"/>
</dbReference>
<keyword evidence="2" id="KW-0732">Signal</keyword>
<accession>A0A1I2BL19</accession>
<evidence type="ECO:0000256" key="2">
    <source>
        <dbReference type="SAM" id="SignalP"/>
    </source>
</evidence>
<dbReference type="STRING" id="54.SAMN02745121_04700"/>
<gene>
    <name evidence="3" type="ORF">SAMN02745121_04700</name>
</gene>
<dbReference type="EMBL" id="FOMX01000015">
    <property type="protein sequence ID" value="SFE55963.1"/>
    <property type="molecule type" value="Genomic_DNA"/>
</dbReference>
<dbReference type="AlphaFoldDB" id="A0A1I2BL19"/>